<name>A0A0E9U3U7_ANGAN</name>
<evidence type="ECO:0000313" key="2">
    <source>
        <dbReference type="EMBL" id="JAH59830.1"/>
    </source>
</evidence>
<sequence length="62" mass="6569">MAGRQAGGEHSPQSLRGSPRLEDGQTETPADVSKESKENSALNSSLTDDGLSRCLEARMPVL</sequence>
<dbReference type="EMBL" id="GBXM01048747">
    <property type="protein sequence ID" value="JAH59830.1"/>
    <property type="molecule type" value="Transcribed_RNA"/>
</dbReference>
<organism evidence="2">
    <name type="scientific">Anguilla anguilla</name>
    <name type="common">European freshwater eel</name>
    <name type="synonym">Muraena anguilla</name>
    <dbReference type="NCBI Taxonomy" id="7936"/>
    <lineage>
        <taxon>Eukaryota</taxon>
        <taxon>Metazoa</taxon>
        <taxon>Chordata</taxon>
        <taxon>Craniata</taxon>
        <taxon>Vertebrata</taxon>
        <taxon>Euteleostomi</taxon>
        <taxon>Actinopterygii</taxon>
        <taxon>Neopterygii</taxon>
        <taxon>Teleostei</taxon>
        <taxon>Anguilliformes</taxon>
        <taxon>Anguillidae</taxon>
        <taxon>Anguilla</taxon>
    </lineage>
</organism>
<reference evidence="2" key="1">
    <citation type="submission" date="2014-11" db="EMBL/GenBank/DDBJ databases">
        <authorList>
            <person name="Amaro Gonzalez C."/>
        </authorList>
    </citation>
    <scope>NUCLEOTIDE SEQUENCE</scope>
</reference>
<reference evidence="2" key="2">
    <citation type="journal article" date="2015" name="Fish Shellfish Immunol.">
        <title>Early steps in the European eel (Anguilla anguilla)-Vibrio vulnificus interaction in the gills: Role of the RtxA13 toxin.</title>
        <authorList>
            <person name="Callol A."/>
            <person name="Pajuelo D."/>
            <person name="Ebbesson L."/>
            <person name="Teles M."/>
            <person name="MacKenzie S."/>
            <person name="Amaro C."/>
        </authorList>
    </citation>
    <scope>NUCLEOTIDE SEQUENCE</scope>
</reference>
<dbReference type="AlphaFoldDB" id="A0A0E9U3U7"/>
<protein>
    <submittedName>
        <fullName evidence="2">Uncharacterized protein</fullName>
    </submittedName>
</protein>
<evidence type="ECO:0000256" key="1">
    <source>
        <dbReference type="SAM" id="MobiDB-lite"/>
    </source>
</evidence>
<feature type="region of interest" description="Disordered" evidence="1">
    <location>
        <begin position="1"/>
        <end position="62"/>
    </location>
</feature>
<accession>A0A0E9U3U7</accession>
<proteinExistence type="predicted"/>